<keyword evidence="2" id="KW-1133">Transmembrane helix</keyword>
<proteinExistence type="predicted"/>
<feature type="domain" description="AsmA" evidence="3">
    <location>
        <begin position="233"/>
        <end position="551"/>
    </location>
</feature>
<dbReference type="PANTHER" id="PTHR30441">
    <property type="entry name" value="DUF748 DOMAIN-CONTAINING PROTEIN"/>
    <property type="match status" value="1"/>
</dbReference>
<feature type="compositionally biased region" description="Low complexity" evidence="1">
    <location>
        <begin position="366"/>
        <end position="394"/>
    </location>
</feature>
<dbReference type="RefSeq" id="WP_167192384.1">
    <property type="nucleotide sequence ID" value="NZ_JAAONZ010000031.1"/>
</dbReference>
<name>A0A9E5T4Z4_9GAMM</name>
<keyword evidence="2" id="KW-0472">Membrane</keyword>
<keyword evidence="5" id="KW-1185">Reference proteome</keyword>
<organism evidence="4 5">
    <name type="scientific">Pseudomaricurvus hydrocarbonicus</name>
    <dbReference type="NCBI Taxonomy" id="1470433"/>
    <lineage>
        <taxon>Bacteria</taxon>
        <taxon>Pseudomonadati</taxon>
        <taxon>Pseudomonadota</taxon>
        <taxon>Gammaproteobacteria</taxon>
        <taxon>Cellvibrionales</taxon>
        <taxon>Cellvibrionaceae</taxon>
        <taxon>Pseudomaricurvus</taxon>
    </lineage>
</organism>
<gene>
    <name evidence="4" type="ORF">G8770_22940</name>
</gene>
<dbReference type="AlphaFoldDB" id="A0A9E5T4Z4"/>
<dbReference type="GO" id="GO:0005886">
    <property type="term" value="C:plasma membrane"/>
    <property type="evidence" value="ECO:0007669"/>
    <property type="project" value="TreeGrafter"/>
</dbReference>
<dbReference type="Pfam" id="PF05170">
    <property type="entry name" value="AsmA"/>
    <property type="match status" value="2"/>
</dbReference>
<evidence type="ECO:0000313" key="4">
    <source>
        <dbReference type="EMBL" id="NHO68419.1"/>
    </source>
</evidence>
<feature type="region of interest" description="Disordered" evidence="1">
    <location>
        <begin position="366"/>
        <end position="402"/>
    </location>
</feature>
<dbReference type="Proteomes" id="UP000787472">
    <property type="component" value="Unassembled WGS sequence"/>
</dbReference>
<dbReference type="GO" id="GO:0090313">
    <property type="term" value="P:regulation of protein targeting to membrane"/>
    <property type="evidence" value="ECO:0007669"/>
    <property type="project" value="TreeGrafter"/>
</dbReference>
<feature type="transmembrane region" description="Helical" evidence="2">
    <location>
        <begin position="7"/>
        <end position="28"/>
    </location>
</feature>
<protein>
    <submittedName>
        <fullName evidence="4">AsmA family protein</fullName>
    </submittedName>
</protein>
<reference evidence="4" key="1">
    <citation type="submission" date="2020-03" db="EMBL/GenBank/DDBJ databases">
        <authorList>
            <person name="Guo F."/>
        </authorList>
    </citation>
    <scope>NUCLEOTIDE SEQUENCE</scope>
    <source>
        <strain evidence="4">JCM 30134</strain>
    </source>
</reference>
<dbReference type="InterPro" id="IPR007844">
    <property type="entry name" value="AsmA"/>
</dbReference>
<evidence type="ECO:0000313" key="5">
    <source>
        <dbReference type="Proteomes" id="UP000787472"/>
    </source>
</evidence>
<dbReference type="PANTHER" id="PTHR30441:SF4">
    <property type="entry name" value="PROTEIN ASMA"/>
    <property type="match status" value="1"/>
</dbReference>
<evidence type="ECO:0000256" key="2">
    <source>
        <dbReference type="SAM" id="Phobius"/>
    </source>
</evidence>
<keyword evidence="2" id="KW-0812">Transmembrane</keyword>
<evidence type="ECO:0000259" key="3">
    <source>
        <dbReference type="Pfam" id="PF05170"/>
    </source>
</evidence>
<feature type="region of interest" description="Disordered" evidence="1">
    <location>
        <begin position="128"/>
        <end position="157"/>
    </location>
</feature>
<comment type="caution">
    <text evidence="4">The sequence shown here is derived from an EMBL/GenBank/DDBJ whole genome shotgun (WGS) entry which is preliminary data.</text>
</comment>
<dbReference type="InterPro" id="IPR052894">
    <property type="entry name" value="AsmA-related"/>
</dbReference>
<feature type="domain" description="AsmA" evidence="3">
    <location>
        <begin position="4"/>
        <end position="198"/>
    </location>
</feature>
<sequence length="709" mass="75534">MQGFLRAVMGVLALVVLLVVGAVLYLTLVLDPNDFRQDIERLAQEQGVPLQINGNLSWQFFPNLGLSVEGVKVMTGPEALLDAQRLAAAVAVAPLLSGQVSIQSVEFSGVQVNVWKDKQGRGNWELLLPPDDTAGTGVAPKASESTAPAATQESSASSEATPISLVIEALRLRDATLTYRDEAEGSSVKLSDLNLSIDGFDLTGKLFDLQQSATLALEGQKPIDIRSQGTLGFNLEQQQLTLDSMALEMSVNKTPLTLNLSGDLALETLAAQLQLQLQPVNLAKWLTQFGIELPEMSAADALSKVSMTAAVSGNDGAWDLNPLVLKLDDTTINGQAGIDKVGAMSLTLKGDRIDVDRYLPVPAEQVEQAQAQQPAAGKPPAGSTSGSTASAGAGDPANPLLMSDEPLDLSALKDLTAAANLTFDQVTAKQLDFTSMVFKLKAKDGLVRLQQVSGALDDGQFNLNGALDARQSRAKVNLKGTLTDLELKPLLAVFAEEERLSGVARGDLALNTQGQSLRQWQQGVVANLNLTANQLTLATLDIERSACELAALVNGQPAPAIDWKGLTELNDVQGALALKGTVLNIDALSAGVENLSVKARGDLNYLSGKFDVPLSIAFTGEADPERDCQVRDRWRNKDLPLRCKGTLDTVSARSCGFDSKRINALLADEAKDEVKDKLQEKLLEKLNKDGDDSTNDAVKGLLEGLFKKK</sequence>
<accession>A0A9E5T4Z4</accession>
<feature type="compositionally biased region" description="Low complexity" evidence="1">
    <location>
        <begin position="142"/>
        <end position="157"/>
    </location>
</feature>
<dbReference type="EMBL" id="JAAONZ010000031">
    <property type="protein sequence ID" value="NHO68419.1"/>
    <property type="molecule type" value="Genomic_DNA"/>
</dbReference>
<evidence type="ECO:0000256" key="1">
    <source>
        <dbReference type="SAM" id="MobiDB-lite"/>
    </source>
</evidence>